<comment type="caution">
    <text evidence="8">The sequence shown here is derived from an EMBL/GenBank/DDBJ whole genome shotgun (WGS) entry which is preliminary data.</text>
</comment>
<dbReference type="InterPro" id="IPR018629">
    <property type="entry name" value="XK-rel"/>
</dbReference>
<accession>A0A812LQ32</accession>
<comment type="subcellular location">
    <subcellularLocation>
        <location evidence="1">Membrane</location>
        <topology evidence="1">Multi-pass membrane protein</topology>
    </subcellularLocation>
</comment>
<feature type="transmembrane region" description="Helical" evidence="6">
    <location>
        <begin position="243"/>
        <end position="262"/>
    </location>
</feature>
<feature type="signal peptide" evidence="7">
    <location>
        <begin position="1"/>
        <end position="24"/>
    </location>
</feature>
<feature type="transmembrane region" description="Helical" evidence="6">
    <location>
        <begin position="329"/>
        <end position="350"/>
    </location>
</feature>
<keyword evidence="5 6" id="KW-0472">Membrane</keyword>
<keyword evidence="7" id="KW-0732">Signal</keyword>
<gene>
    <name evidence="8" type="ORF">SNAT2548_LOCUS11370</name>
</gene>
<reference evidence="8" key="1">
    <citation type="submission" date="2021-02" db="EMBL/GenBank/DDBJ databases">
        <authorList>
            <person name="Dougan E. K."/>
            <person name="Rhodes N."/>
            <person name="Thang M."/>
            <person name="Chan C."/>
        </authorList>
    </citation>
    <scope>NUCLEOTIDE SEQUENCE</scope>
</reference>
<organism evidence="8 9">
    <name type="scientific">Symbiodinium natans</name>
    <dbReference type="NCBI Taxonomy" id="878477"/>
    <lineage>
        <taxon>Eukaryota</taxon>
        <taxon>Sar</taxon>
        <taxon>Alveolata</taxon>
        <taxon>Dinophyceae</taxon>
        <taxon>Suessiales</taxon>
        <taxon>Symbiodiniaceae</taxon>
        <taxon>Symbiodinium</taxon>
    </lineage>
</organism>
<comment type="similarity">
    <text evidence="2">Belongs to the XK family.</text>
</comment>
<keyword evidence="9" id="KW-1185">Reference proteome</keyword>
<evidence type="ECO:0000256" key="4">
    <source>
        <dbReference type="ARBA" id="ARBA00022989"/>
    </source>
</evidence>
<dbReference type="AlphaFoldDB" id="A0A812LQ32"/>
<feature type="transmembrane region" description="Helical" evidence="6">
    <location>
        <begin position="78"/>
        <end position="101"/>
    </location>
</feature>
<dbReference type="EMBL" id="CAJNDS010001013">
    <property type="protein sequence ID" value="CAE7244021.1"/>
    <property type="molecule type" value="Genomic_DNA"/>
</dbReference>
<evidence type="ECO:0000256" key="6">
    <source>
        <dbReference type="SAM" id="Phobius"/>
    </source>
</evidence>
<evidence type="ECO:0000256" key="3">
    <source>
        <dbReference type="ARBA" id="ARBA00022692"/>
    </source>
</evidence>
<keyword evidence="4 6" id="KW-1133">Transmembrane helix</keyword>
<evidence type="ECO:0000313" key="9">
    <source>
        <dbReference type="Proteomes" id="UP000604046"/>
    </source>
</evidence>
<feature type="transmembrane region" description="Helical" evidence="6">
    <location>
        <begin position="176"/>
        <end position="194"/>
    </location>
</feature>
<evidence type="ECO:0000313" key="8">
    <source>
        <dbReference type="EMBL" id="CAE7244021.1"/>
    </source>
</evidence>
<keyword evidence="3 6" id="KW-0812">Transmembrane</keyword>
<feature type="transmembrane region" description="Helical" evidence="6">
    <location>
        <begin position="300"/>
        <end position="317"/>
    </location>
</feature>
<dbReference type="GO" id="GO:0005886">
    <property type="term" value="C:plasma membrane"/>
    <property type="evidence" value="ECO:0007669"/>
    <property type="project" value="UniProtKB-ARBA"/>
</dbReference>
<evidence type="ECO:0000256" key="2">
    <source>
        <dbReference type="ARBA" id="ARBA00008789"/>
    </source>
</evidence>
<evidence type="ECO:0000256" key="5">
    <source>
        <dbReference type="ARBA" id="ARBA00023136"/>
    </source>
</evidence>
<proteinExistence type="inferred from homology"/>
<name>A0A812LQ32_9DINO</name>
<sequence length="380" mass="41799">MVSMQKAKLLGPMLFALLLNQLDFWTDVVVVLEYGCFIPNNLELPCAGAEPAAGNATNATTEAEHSEPPLELVCRPHWWWFGIAGSMLLVSTVVPAFIWVYNKRVDGPCSRCGWFLVAVLQLGDLFDFAEAARVTDEHDVISRRLFKDLSTKCLESVPQAYFQGYVLYRLGAHGQLFKVGSFVVSCLALGYSLMDMTQKLDPDVFAHPGGPCSKALFTLFWATDLATRTGAVAMAFVDPLRPWAGALLGLGPLLCGVAFFCIHADCVNFPINHLTMFCGAAVRSDIDPNGAWKFNPSANFYRYVETALLALLALLFTQTACGTSPTSEATIFAGLFSVNLFLFLLCRLYVNDAWSIRSGRAQRASDDDDRTMLGRPRDSE</sequence>
<dbReference type="Pfam" id="PF09815">
    <property type="entry name" value="XK-related"/>
    <property type="match status" value="1"/>
</dbReference>
<protein>
    <submittedName>
        <fullName evidence="8">Uncharacterized protein</fullName>
    </submittedName>
</protein>
<evidence type="ECO:0000256" key="7">
    <source>
        <dbReference type="SAM" id="SignalP"/>
    </source>
</evidence>
<dbReference type="Proteomes" id="UP000604046">
    <property type="component" value="Unassembled WGS sequence"/>
</dbReference>
<feature type="chain" id="PRO_5032839777" evidence="7">
    <location>
        <begin position="25"/>
        <end position="380"/>
    </location>
</feature>
<evidence type="ECO:0000256" key="1">
    <source>
        <dbReference type="ARBA" id="ARBA00004141"/>
    </source>
</evidence>